<accession>A0A8H5B7C2</accession>
<keyword evidence="3" id="KW-1185">Reference proteome</keyword>
<dbReference type="EMBL" id="JAACJM010000462">
    <property type="protein sequence ID" value="KAF5317898.1"/>
    <property type="molecule type" value="Genomic_DNA"/>
</dbReference>
<sequence length="289" mass="31288">MVESSKRSRETDAYILEKWKWDFRRELEKPYSLDTYVLLVVLVTVLSTLQIPALPTPSNSTQTFSLPNHSLLPVSLHTPLPSSPPTPWITTSSTYPVTSTFDYAVITAGNQTTLRGKNIVVDDMDVYSDDPSGTGNGGTGGLGHVLQYKGNWGVLSPETFVLDNQTPISFAGTSISLYRTIPRSSSTASSTSSINDGNITLSYTLDSNSPINLTLPLTSNSDTPIPLSKILELEFNPLYSEEKINGEIHTLEVMIAEIRYTGDDTSEGASGSGSRSRVDSWASPTPTGS</sequence>
<comment type="caution">
    <text evidence="2">The sequence shown here is derived from an EMBL/GenBank/DDBJ whole genome shotgun (WGS) entry which is preliminary data.</text>
</comment>
<dbReference type="AlphaFoldDB" id="A0A8H5B7C2"/>
<evidence type="ECO:0000313" key="3">
    <source>
        <dbReference type="Proteomes" id="UP000559256"/>
    </source>
</evidence>
<gene>
    <name evidence="2" type="ORF">D9758_017801</name>
</gene>
<proteinExistence type="predicted"/>
<evidence type="ECO:0000313" key="2">
    <source>
        <dbReference type="EMBL" id="KAF5317898.1"/>
    </source>
</evidence>
<dbReference type="Proteomes" id="UP000559256">
    <property type="component" value="Unassembled WGS sequence"/>
</dbReference>
<evidence type="ECO:0000256" key="1">
    <source>
        <dbReference type="SAM" id="MobiDB-lite"/>
    </source>
</evidence>
<protein>
    <submittedName>
        <fullName evidence="2">Uncharacterized protein</fullName>
    </submittedName>
</protein>
<dbReference type="OrthoDB" id="2901006at2759"/>
<feature type="region of interest" description="Disordered" evidence="1">
    <location>
        <begin position="263"/>
        <end position="289"/>
    </location>
</feature>
<organism evidence="2 3">
    <name type="scientific">Tetrapyrgos nigripes</name>
    <dbReference type="NCBI Taxonomy" id="182062"/>
    <lineage>
        <taxon>Eukaryota</taxon>
        <taxon>Fungi</taxon>
        <taxon>Dikarya</taxon>
        <taxon>Basidiomycota</taxon>
        <taxon>Agaricomycotina</taxon>
        <taxon>Agaricomycetes</taxon>
        <taxon>Agaricomycetidae</taxon>
        <taxon>Agaricales</taxon>
        <taxon>Marasmiineae</taxon>
        <taxon>Marasmiaceae</taxon>
        <taxon>Tetrapyrgos</taxon>
    </lineage>
</organism>
<reference evidence="2 3" key="1">
    <citation type="journal article" date="2020" name="ISME J.">
        <title>Uncovering the hidden diversity of litter-decomposition mechanisms in mushroom-forming fungi.</title>
        <authorList>
            <person name="Floudas D."/>
            <person name="Bentzer J."/>
            <person name="Ahren D."/>
            <person name="Johansson T."/>
            <person name="Persson P."/>
            <person name="Tunlid A."/>
        </authorList>
    </citation>
    <scope>NUCLEOTIDE SEQUENCE [LARGE SCALE GENOMIC DNA]</scope>
    <source>
        <strain evidence="2 3">CBS 291.85</strain>
    </source>
</reference>
<name>A0A8H5B7C2_9AGAR</name>